<dbReference type="InterPro" id="IPR025979">
    <property type="entry name" value="ChrR-like_cupin_dom"/>
</dbReference>
<dbReference type="AlphaFoldDB" id="A0A5C1E8X6"/>
<dbReference type="InterPro" id="IPR011051">
    <property type="entry name" value="RmlC_Cupin_sf"/>
</dbReference>
<proteinExistence type="predicted"/>
<evidence type="ECO:0000259" key="1">
    <source>
        <dbReference type="Pfam" id="PF12973"/>
    </source>
</evidence>
<keyword evidence="3" id="KW-1185">Reference proteome</keyword>
<feature type="domain" description="ChrR-like cupin" evidence="1">
    <location>
        <begin position="7"/>
        <end position="95"/>
    </location>
</feature>
<gene>
    <name evidence="2" type="ORF">OTERR_18440</name>
</gene>
<protein>
    <recommendedName>
        <fullName evidence="1">ChrR-like cupin domain-containing protein</fullName>
    </recommendedName>
</protein>
<dbReference type="InterPro" id="IPR014710">
    <property type="entry name" value="RmlC-like_jellyroll"/>
</dbReference>
<name>A0A5C1E8X6_9RHOO</name>
<dbReference type="KEGG" id="otr:OTERR_18440"/>
<dbReference type="Pfam" id="PF12973">
    <property type="entry name" value="Cupin_7"/>
    <property type="match status" value="1"/>
</dbReference>
<evidence type="ECO:0000313" key="3">
    <source>
        <dbReference type="Proteomes" id="UP000323671"/>
    </source>
</evidence>
<dbReference type="SUPFAM" id="SSF51182">
    <property type="entry name" value="RmlC-like cupins"/>
    <property type="match status" value="1"/>
</dbReference>
<reference evidence="2 3" key="1">
    <citation type="submission" date="2017-07" db="EMBL/GenBank/DDBJ databases">
        <title>Complete genome sequence of Oryzomicrobium terrae TPP412.</title>
        <authorList>
            <person name="Chiu L.-W."/>
            <person name="Lo K.-J."/>
            <person name="Tsai Y.-M."/>
            <person name="Lin S.-S."/>
            <person name="Kuo C.-H."/>
            <person name="Liu C.-T."/>
        </authorList>
    </citation>
    <scope>NUCLEOTIDE SEQUENCE [LARGE SCALE GENOMIC DNA]</scope>
    <source>
        <strain evidence="2 3">TPP412</strain>
    </source>
</reference>
<dbReference type="RefSeq" id="WP_149425596.1">
    <property type="nucleotide sequence ID" value="NZ_CP022579.1"/>
</dbReference>
<sequence length="106" mass="11688">MLMNKVTGREWTPTDFPGIERSLFRNNPEGGRSSVVRLRQGARFPRHTHQGTEEVVVLVGRITIGGVELEAGDYLFTSPGEEHDVVALSDAQIFVSSQKATPLIPE</sequence>
<dbReference type="Gene3D" id="2.60.120.10">
    <property type="entry name" value="Jelly Rolls"/>
    <property type="match status" value="1"/>
</dbReference>
<evidence type="ECO:0000313" key="2">
    <source>
        <dbReference type="EMBL" id="QEL65320.1"/>
    </source>
</evidence>
<accession>A0A5C1E8X6</accession>
<dbReference type="Proteomes" id="UP000323671">
    <property type="component" value="Chromosome"/>
</dbReference>
<organism evidence="2 3">
    <name type="scientific">Oryzomicrobium terrae</name>
    <dbReference type="NCBI Taxonomy" id="1735038"/>
    <lineage>
        <taxon>Bacteria</taxon>
        <taxon>Pseudomonadati</taxon>
        <taxon>Pseudomonadota</taxon>
        <taxon>Betaproteobacteria</taxon>
        <taxon>Rhodocyclales</taxon>
        <taxon>Rhodocyclaceae</taxon>
        <taxon>Oryzomicrobium</taxon>
    </lineage>
</organism>
<dbReference type="EMBL" id="CP022579">
    <property type="protein sequence ID" value="QEL65320.1"/>
    <property type="molecule type" value="Genomic_DNA"/>
</dbReference>